<feature type="region of interest" description="Disordered" evidence="7">
    <location>
        <begin position="252"/>
        <end position="276"/>
    </location>
</feature>
<dbReference type="AlphaFoldDB" id="A0A420YMP5"/>
<evidence type="ECO:0000256" key="6">
    <source>
        <dbReference type="ARBA" id="ARBA00023242"/>
    </source>
</evidence>
<comment type="subcellular location">
    <subcellularLocation>
        <location evidence="1">Nucleus</location>
    </subcellularLocation>
</comment>
<evidence type="ECO:0000313" key="8">
    <source>
        <dbReference type="EMBL" id="RKU49066.1"/>
    </source>
</evidence>
<evidence type="ECO:0000313" key="9">
    <source>
        <dbReference type="Proteomes" id="UP000275385"/>
    </source>
</evidence>
<dbReference type="GO" id="GO:0033314">
    <property type="term" value="P:mitotic DNA replication checkpoint signaling"/>
    <property type="evidence" value="ECO:0007669"/>
    <property type="project" value="TreeGrafter"/>
</dbReference>
<dbReference type="Proteomes" id="UP000275385">
    <property type="component" value="Unassembled WGS sequence"/>
</dbReference>
<dbReference type="GO" id="GO:0003676">
    <property type="term" value="F:nucleic acid binding"/>
    <property type="evidence" value="ECO:0007669"/>
    <property type="project" value="InterPro"/>
</dbReference>
<dbReference type="GO" id="GO:0008270">
    <property type="term" value="F:zinc ion binding"/>
    <property type="evidence" value="ECO:0007669"/>
    <property type="project" value="UniProtKB-KW"/>
</dbReference>
<dbReference type="GO" id="GO:0033260">
    <property type="term" value="P:nuclear DNA replication"/>
    <property type="evidence" value="ECO:0007669"/>
    <property type="project" value="TreeGrafter"/>
</dbReference>
<feature type="compositionally biased region" description="Acidic residues" evidence="7">
    <location>
        <begin position="346"/>
        <end position="361"/>
    </location>
</feature>
<keyword evidence="2" id="KW-0479">Metal-binding</keyword>
<sequence>MADVRSLLRQQRAARRITHPHASYSDAGKLVCTLCREHVSSELFWEVHVLSPLHRERLEKLEAASTEADSNQVSNKRKHEDEDMEDAAQDEDEEGSRKKRSRLEASDRHGQVARDGEVIGTPQKHTPPLPRRSSGTPSHGVEMQIPSRPATPVAVRTEVSRTRSNSNLGEIRSPLGIQNTTPAITGVTSNGVGGPTITASGPAGDKAQDEEDLFAAFEADLLKNDSAPRVPTIDAPAEAVIAAPAMTADELAAQSVEEERTKRRLAADVELDDEKEDAARALEEEFEDMEELEARVRRLKERREALRHQTQAKPPSEVPSASATIKVGAEDVSNGKENAGDRDADTDNDEDDDDDDDVDDWDSFRFRR</sequence>
<accession>A0A420YMP5</accession>
<feature type="region of interest" description="Disordered" evidence="7">
    <location>
        <begin position="62"/>
        <end position="207"/>
    </location>
</feature>
<protein>
    <submittedName>
        <fullName evidence="8">Uncharacterized protein</fullName>
    </submittedName>
</protein>
<dbReference type="InterPro" id="IPR040050">
    <property type="entry name" value="ZNF830-like"/>
</dbReference>
<keyword evidence="9" id="KW-1185">Reference proteome</keyword>
<evidence type="ECO:0000256" key="7">
    <source>
        <dbReference type="SAM" id="MobiDB-lite"/>
    </source>
</evidence>
<dbReference type="GO" id="GO:0005681">
    <property type="term" value="C:spliceosomal complex"/>
    <property type="evidence" value="ECO:0007669"/>
    <property type="project" value="InterPro"/>
</dbReference>
<dbReference type="SUPFAM" id="SSF57667">
    <property type="entry name" value="beta-beta-alpha zinc fingers"/>
    <property type="match status" value="1"/>
</dbReference>
<evidence type="ECO:0000256" key="4">
    <source>
        <dbReference type="ARBA" id="ARBA00022833"/>
    </source>
</evidence>
<dbReference type="OrthoDB" id="77607at2759"/>
<evidence type="ECO:0000256" key="1">
    <source>
        <dbReference type="ARBA" id="ARBA00004123"/>
    </source>
</evidence>
<organism evidence="8 9">
    <name type="scientific">Coniochaeta pulveracea</name>
    <dbReference type="NCBI Taxonomy" id="177199"/>
    <lineage>
        <taxon>Eukaryota</taxon>
        <taxon>Fungi</taxon>
        <taxon>Dikarya</taxon>
        <taxon>Ascomycota</taxon>
        <taxon>Pezizomycotina</taxon>
        <taxon>Sordariomycetes</taxon>
        <taxon>Sordariomycetidae</taxon>
        <taxon>Coniochaetales</taxon>
        <taxon>Coniochaetaceae</taxon>
        <taxon>Coniochaeta</taxon>
    </lineage>
</organism>
<dbReference type="InterPro" id="IPR036236">
    <property type="entry name" value="Znf_C2H2_sf"/>
</dbReference>
<name>A0A420YMP5_9PEZI</name>
<keyword evidence="3" id="KW-0863">Zinc-finger</keyword>
<comment type="caution">
    <text evidence="8">The sequence shown here is derived from an EMBL/GenBank/DDBJ whole genome shotgun (WGS) entry which is preliminary data.</text>
</comment>
<feature type="compositionally biased region" description="Acidic residues" evidence="7">
    <location>
        <begin position="82"/>
        <end position="94"/>
    </location>
</feature>
<dbReference type="EMBL" id="QVQW01000002">
    <property type="protein sequence ID" value="RKU49066.1"/>
    <property type="molecule type" value="Genomic_DNA"/>
</dbReference>
<evidence type="ECO:0000256" key="2">
    <source>
        <dbReference type="ARBA" id="ARBA00022723"/>
    </source>
</evidence>
<dbReference type="PANTHER" id="PTHR13278:SF0">
    <property type="entry name" value="ZINC FINGER PROTEIN 830"/>
    <property type="match status" value="1"/>
</dbReference>
<gene>
    <name evidence="8" type="ORF">DL546_003080</name>
</gene>
<evidence type="ECO:0000256" key="5">
    <source>
        <dbReference type="ARBA" id="ARBA00023054"/>
    </source>
</evidence>
<keyword evidence="4" id="KW-0862">Zinc</keyword>
<proteinExistence type="predicted"/>
<dbReference type="PANTHER" id="PTHR13278">
    <property type="entry name" value="ZINC FINGER PROTEIN 830"/>
    <property type="match status" value="1"/>
</dbReference>
<feature type="compositionally biased region" description="Polar residues" evidence="7">
    <location>
        <begin position="176"/>
        <end position="190"/>
    </location>
</feature>
<feature type="compositionally biased region" description="Polar residues" evidence="7">
    <location>
        <begin position="308"/>
        <end position="323"/>
    </location>
</feature>
<keyword evidence="6" id="KW-0539">Nucleus</keyword>
<feature type="region of interest" description="Disordered" evidence="7">
    <location>
        <begin position="303"/>
        <end position="368"/>
    </location>
</feature>
<dbReference type="GO" id="GO:0044773">
    <property type="term" value="P:mitotic DNA damage checkpoint signaling"/>
    <property type="evidence" value="ECO:0007669"/>
    <property type="project" value="TreeGrafter"/>
</dbReference>
<feature type="compositionally biased region" description="Basic and acidic residues" evidence="7">
    <location>
        <begin position="102"/>
        <end position="117"/>
    </location>
</feature>
<evidence type="ECO:0000256" key="3">
    <source>
        <dbReference type="ARBA" id="ARBA00022771"/>
    </source>
</evidence>
<feature type="compositionally biased region" description="Basic and acidic residues" evidence="7">
    <location>
        <begin position="257"/>
        <end position="267"/>
    </location>
</feature>
<keyword evidence="5" id="KW-0175">Coiled coil</keyword>
<dbReference type="STRING" id="177199.A0A420YMP5"/>
<reference evidence="8 9" key="1">
    <citation type="submission" date="2018-08" db="EMBL/GenBank/DDBJ databases">
        <title>Draft genome of the lignicolous fungus Coniochaeta pulveracea.</title>
        <authorList>
            <person name="Borstlap C.J."/>
            <person name="De Witt R.N."/>
            <person name="Botha A."/>
            <person name="Volschenk H."/>
        </authorList>
    </citation>
    <scope>NUCLEOTIDE SEQUENCE [LARGE SCALE GENOMIC DNA]</scope>
    <source>
        <strain evidence="8 9">CAB683</strain>
    </source>
</reference>